<sequence>MSVVSQVILLVSAACEVVQENAAVGALDIAAVQVMDEVLVDDLQDAAVPLLVDAASVGLLHTVGVKSCLLPMEMVSGIVAEAGAELHPPVFALLWQHWD</sequence>
<organism evidence="2 3">
    <name type="scientific">Rubroshorea leprosula</name>
    <dbReference type="NCBI Taxonomy" id="152421"/>
    <lineage>
        <taxon>Eukaryota</taxon>
        <taxon>Viridiplantae</taxon>
        <taxon>Streptophyta</taxon>
        <taxon>Embryophyta</taxon>
        <taxon>Tracheophyta</taxon>
        <taxon>Spermatophyta</taxon>
        <taxon>Magnoliopsida</taxon>
        <taxon>eudicotyledons</taxon>
        <taxon>Gunneridae</taxon>
        <taxon>Pentapetalae</taxon>
        <taxon>rosids</taxon>
        <taxon>malvids</taxon>
        <taxon>Malvales</taxon>
        <taxon>Dipterocarpaceae</taxon>
        <taxon>Rubroshorea</taxon>
    </lineage>
</organism>
<feature type="signal peptide" evidence="1">
    <location>
        <begin position="1"/>
        <end position="19"/>
    </location>
</feature>
<keyword evidence="3" id="KW-1185">Reference proteome</keyword>
<dbReference type="AlphaFoldDB" id="A0AAV5IM92"/>
<evidence type="ECO:0008006" key="4">
    <source>
        <dbReference type="Google" id="ProtNLM"/>
    </source>
</evidence>
<proteinExistence type="predicted"/>
<protein>
    <recommendedName>
        <fullName evidence="4">Secreted protein</fullName>
    </recommendedName>
</protein>
<feature type="chain" id="PRO_5043338374" description="Secreted protein" evidence="1">
    <location>
        <begin position="20"/>
        <end position="99"/>
    </location>
</feature>
<dbReference type="EMBL" id="BPVZ01000020">
    <property type="protein sequence ID" value="GKV03052.1"/>
    <property type="molecule type" value="Genomic_DNA"/>
</dbReference>
<gene>
    <name evidence="2" type="ORF">SLEP1_g15419</name>
</gene>
<evidence type="ECO:0000313" key="3">
    <source>
        <dbReference type="Proteomes" id="UP001054252"/>
    </source>
</evidence>
<evidence type="ECO:0000313" key="2">
    <source>
        <dbReference type="EMBL" id="GKV03052.1"/>
    </source>
</evidence>
<reference evidence="2 3" key="1">
    <citation type="journal article" date="2021" name="Commun. Biol.">
        <title>The genome of Shorea leprosula (Dipterocarpaceae) highlights the ecological relevance of drought in aseasonal tropical rainforests.</title>
        <authorList>
            <person name="Ng K.K.S."/>
            <person name="Kobayashi M.J."/>
            <person name="Fawcett J.A."/>
            <person name="Hatakeyama M."/>
            <person name="Paape T."/>
            <person name="Ng C.H."/>
            <person name="Ang C.C."/>
            <person name="Tnah L.H."/>
            <person name="Lee C.T."/>
            <person name="Nishiyama T."/>
            <person name="Sese J."/>
            <person name="O'Brien M.J."/>
            <person name="Copetti D."/>
            <person name="Mohd Noor M.I."/>
            <person name="Ong R.C."/>
            <person name="Putra M."/>
            <person name="Sireger I.Z."/>
            <person name="Indrioko S."/>
            <person name="Kosugi Y."/>
            <person name="Izuno A."/>
            <person name="Isagi Y."/>
            <person name="Lee S.L."/>
            <person name="Shimizu K.K."/>
        </authorList>
    </citation>
    <scope>NUCLEOTIDE SEQUENCE [LARGE SCALE GENOMIC DNA]</scope>
    <source>
        <strain evidence="2">214</strain>
    </source>
</reference>
<keyword evidence="1" id="KW-0732">Signal</keyword>
<evidence type="ECO:0000256" key="1">
    <source>
        <dbReference type="SAM" id="SignalP"/>
    </source>
</evidence>
<name>A0AAV5IM92_9ROSI</name>
<comment type="caution">
    <text evidence="2">The sequence shown here is derived from an EMBL/GenBank/DDBJ whole genome shotgun (WGS) entry which is preliminary data.</text>
</comment>
<accession>A0AAV5IM92</accession>
<dbReference type="Proteomes" id="UP001054252">
    <property type="component" value="Unassembled WGS sequence"/>
</dbReference>